<dbReference type="SUPFAM" id="SSF48295">
    <property type="entry name" value="TrpR-like"/>
    <property type="match status" value="1"/>
</dbReference>
<dbReference type="RefSeq" id="WP_229881816.1">
    <property type="nucleotide sequence ID" value="NZ_BMWA01000056.1"/>
</dbReference>
<gene>
    <name evidence="1" type="ORF">ACFQMH_41505</name>
</gene>
<keyword evidence="2" id="KW-1185">Reference proteome</keyword>
<organism evidence="1 2">
    <name type="scientific">Streptomyces viridiviolaceus</name>
    <dbReference type="NCBI Taxonomy" id="68282"/>
    <lineage>
        <taxon>Bacteria</taxon>
        <taxon>Bacillati</taxon>
        <taxon>Actinomycetota</taxon>
        <taxon>Actinomycetes</taxon>
        <taxon>Kitasatosporales</taxon>
        <taxon>Streptomycetaceae</taxon>
        <taxon>Streptomyces</taxon>
    </lineage>
</organism>
<dbReference type="InterPro" id="IPR010921">
    <property type="entry name" value="Trp_repressor/repl_initiator"/>
</dbReference>
<accession>A0ABW2ED21</accession>
<protein>
    <recommendedName>
        <fullName evidence="3">Transposase</fullName>
    </recommendedName>
</protein>
<reference evidence="2" key="1">
    <citation type="journal article" date="2019" name="Int. J. Syst. Evol. Microbiol.">
        <title>The Global Catalogue of Microorganisms (GCM) 10K type strain sequencing project: providing services to taxonomists for standard genome sequencing and annotation.</title>
        <authorList>
            <consortium name="The Broad Institute Genomics Platform"/>
            <consortium name="The Broad Institute Genome Sequencing Center for Infectious Disease"/>
            <person name="Wu L."/>
            <person name="Ma J."/>
        </authorList>
    </citation>
    <scope>NUCLEOTIDE SEQUENCE [LARGE SCALE GENOMIC DNA]</scope>
    <source>
        <strain evidence="2">JCM 4855</strain>
    </source>
</reference>
<comment type="caution">
    <text evidence="1">The sequence shown here is derived from an EMBL/GenBank/DDBJ whole genome shotgun (WGS) entry which is preliminary data.</text>
</comment>
<dbReference type="InterPro" id="IPR036388">
    <property type="entry name" value="WH-like_DNA-bd_sf"/>
</dbReference>
<dbReference type="Proteomes" id="UP001596409">
    <property type="component" value="Unassembled WGS sequence"/>
</dbReference>
<sequence length="72" mass="8000">MPDKPPEGAELQGADKVRVVLSVMSGQTTSAEAAGKYGVPEEEVDTWERQFLDGDWFAWFTQDGEGTFPFCR</sequence>
<evidence type="ECO:0000313" key="1">
    <source>
        <dbReference type="EMBL" id="MFC7018051.1"/>
    </source>
</evidence>
<dbReference type="Gene3D" id="1.10.10.10">
    <property type="entry name" value="Winged helix-like DNA-binding domain superfamily/Winged helix DNA-binding domain"/>
    <property type="match status" value="1"/>
</dbReference>
<evidence type="ECO:0000313" key="2">
    <source>
        <dbReference type="Proteomes" id="UP001596409"/>
    </source>
</evidence>
<proteinExistence type="predicted"/>
<name>A0ABW2ED21_9ACTN</name>
<evidence type="ECO:0008006" key="3">
    <source>
        <dbReference type="Google" id="ProtNLM"/>
    </source>
</evidence>
<dbReference type="EMBL" id="JBHSYM010000119">
    <property type="protein sequence ID" value="MFC7018051.1"/>
    <property type="molecule type" value="Genomic_DNA"/>
</dbReference>